<dbReference type="Proteomes" id="UP000664859">
    <property type="component" value="Unassembled WGS sequence"/>
</dbReference>
<sequence>MLCVAIDVGILNLAVCVTEDVGGVPVVRACEKFAIGRGQKEPINKVLDLLVALMEARQDAFRPANLTQVVIEQQCARLAVKNFAIASALYALYVKAGVPVRFVSPREKFKVLAAVAAADPSLAHLDFSRTKGRKSIKQFGIDLAQALARKWECEVLLQALASNAKLDDICDAATMAFTECVKCGGVAGK</sequence>
<evidence type="ECO:0000256" key="1">
    <source>
        <dbReference type="SAM" id="SignalP"/>
    </source>
</evidence>
<organism evidence="2 3">
    <name type="scientific">Tribonema minus</name>
    <dbReference type="NCBI Taxonomy" id="303371"/>
    <lineage>
        <taxon>Eukaryota</taxon>
        <taxon>Sar</taxon>
        <taxon>Stramenopiles</taxon>
        <taxon>Ochrophyta</taxon>
        <taxon>PX clade</taxon>
        <taxon>Xanthophyceae</taxon>
        <taxon>Tribonematales</taxon>
        <taxon>Tribonemataceae</taxon>
        <taxon>Tribonema</taxon>
    </lineage>
</organism>
<keyword evidence="3" id="KW-1185">Reference proteome</keyword>
<name>A0A835YWP7_9STRA</name>
<protein>
    <submittedName>
        <fullName evidence="2">Uncharacterized protein</fullName>
    </submittedName>
</protein>
<dbReference type="AlphaFoldDB" id="A0A835YWP7"/>
<keyword evidence="1" id="KW-0732">Signal</keyword>
<dbReference type="EMBL" id="JAFCMP010000223">
    <property type="protein sequence ID" value="KAG5183062.1"/>
    <property type="molecule type" value="Genomic_DNA"/>
</dbReference>
<dbReference type="OrthoDB" id="10636816at2759"/>
<gene>
    <name evidence="2" type="ORF">JKP88DRAFT_157254</name>
</gene>
<reference evidence="2" key="1">
    <citation type="submission" date="2021-02" db="EMBL/GenBank/DDBJ databases">
        <title>First Annotated Genome of the Yellow-green Alga Tribonema minus.</title>
        <authorList>
            <person name="Mahan K.M."/>
        </authorList>
    </citation>
    <scope>NUCLEOTIDE SEQUENCE</scope>
    <source>
        <strain evidence="2">UTEX B ZZ1240</strain>
    </source>
</reference>
<evidence type="ECO:0000313" key="3">
    <source>
        <dbReference type="Proteomes" id="UP000664859"/>
    </source>
</evidence>
<evidence type="ECO:0000313" key="2">
    <source>
        <dbReference type="EMBL" id="KAG5183062.1"/>
    </source>
</evidence>
<proteinExistence type="predicted"/>
<feature type="chain" id="PRO_5032849544" evidence="1">
    <location>
        <begin position="19"/>
        <end position="189"/>
    </location>
</feature>
<dbReference type="SUPFAM" id="SSF53098">
    <property type="entry name" value="Ribonuclease H-like"/>
    <property type="match status" value="1"/>
</dbReference>
<comment type="caution">
    <text evidence="2">The sequence shown here is derived from an EMBL/GenBank/DDBJ whole genome shotgun (WGS) entry which is preliminary data.</text>
</comment>
<accession>A0A835YWP7</accession>
<feature type="signal peptide" evidence="1">
    <location>
        <begin position="1"/>
        <end position="18"/>
    </location>
</feature>
<dbReference type="InterPro" id="IPR012337">
    <property type="entry name" value="RNaseH-like_sf"/>
</dbReference>